<dbReference type="Proteomes" id="UP001246858">
    <property type="component" value="Unassembled WGS sequence"/>
</dbReference>
<protein>
    <submittedName>
        <fullName evidence="1">Glycosyl transferase family 25</fullName>
    </submittedName>
</protein>
<sequence length="216" mass="25523">MDILCLPTYIINLKKRTERLTHVLNEFKDKEEFKITVIEAVEDSVGAAGLWKSMIKIINLAIENNEDVIVLCEDDHQFTKNYNKEFLFENIVDAYNQGADILCGGISGGFGHVLPLTKNRFWIDNYWCNQFIVIYKSFYQTMLETEFDRTKKVDNTLSELTSNKMVLYPFISEQKFFGYSDVTKYNQDHPEWTQNRFAMASEKLQVIQEVYRYYYE</sequence>
<accession>A0ACC6KY67</accession>
<keyword evidence="1" id="KW-0808">Transferase</keyword>
<dbReference type="EMBL" id="JAVDTF010000002">
    <property type="protein sequence ID" value="MDR6784087.1"/>
    <property type="molecule type" value="Genomic_DNA"/>
</dbReference>
<name>A0ACC6KY67_9SPHI</name>
<reference evidence="1" key="1">
    <citation type="submission" date="2023-07" db="EMBL/GenBank/DDBJ databases">
        <title>Sorghum-associated microbial communities from plants grown in Nebraska, USA.</title>
        <authorList>
            <person name="Schachtman D."/>
        </authorList>
    </citation>
    <scope>NUCLEOTIDE SEQUENCE</scope>
    <source>
        <strain evidence="1">2697</strain>
    </source>
</reference>
<evidence type="ECO:0000313" key="2">
    <source>
        <dbReference type="Proteomes" id="UP001246858"/>
    </source>
</evidence>
<proteinExistence type="predicted"/>
<organism evidence="1 2">
    <name type="scientific">Pedobacter africanus</name>
    <dbReference type="NCBI Taxonomy" id="151894"/>
    <lineage>
        <taxon>Bacteria</taxon>
        <taxon>Pseudomonadati</taxon>
        <taxon>Bacteroidota</taxon>
        <taxon>Sphingobacteriia</taxon>
        <taxon>Sphingobacteriales</taxon>
        <taxon>Sphingobacteriaceae</taxon>
        <taxon>Pedobacter</taxon>
    </lineage>
</organism>
<comment type="caution">
    <text evidence="1">The sequence shown here is derived from an EMBL/GenBank/DDBJ whole genome shotgun (WGS) entry which is preliminary data.</text>
</comment>
<evidence type="ECO:0000313" key="1">
    <source>
        <dbReference type="EMBL" id="MDR6784087.1"/>
    </source>
</evidence>
<keyword evidence="2" id="KW-1185">Reference proteome</keyword>
<gene>
    <name evidence="1" type="ORF">J2X78_002652</name>
</gene>